<organism evidence="7 8">
    <name type="scientific">Vibrio amylolyticus</name>
    <dbReference type="NCBI Taxonomy" id="2847292"/>
    <lineage>
        <taxon>Bacteria</taxon>
        <taxon>Pseudomonadati</taxon>
        <taxon>Pseudomonadota</taxon>
        <taxon>Gammaproteobacteria</taxon>
        <taxon>Vibrionales</taxon>
        <taxon>Vibrionaceae</taxon>
        <taxon>Vibrio</taxon>
    </lineage>
</organism>
<feature type="transmembrane region" description="Helical" evidence="5">
    <location>
        <begin position="323"/>
        <end position="344"/>
    </location>
</feature>
<proteinExistence type="predicted"/>
<dbReference type="PANTHER" id="PTHR37422">
    <property type="entry name" value="TEICHURONIC ACID BIOSYNTHESIS PROTEIN TUAE"/>
    <property type="match status" value="1"/>
</dbReference>
<evidence type="ECO:0000256" key="2">
    <source>
        <dbReference type="ARBA" id="ARBA00022692"/>
    </source>
</evidence>
<evidence type="ECO:0000313" key="7">
    <source>
        <dbReference type="EMBL" id="MCK6263275.1"/>
    </source>
</evidence>
<feature type="transmembrane region" description="Helical" evidence="5">
    <location>
        <begin position="113"/>
        <end position="135"/>
    </location>
</feature>
<dbReference type="GO" id="GO:0016874">
    <property type="term" value="F:ligase activity"/>
    <property type="evidence" value="ECO:0007669"/>
    <property type="project" value="UniProtKB-KW"/>
</dbReference>
<comment type="subcellular location">
    <subcellularLocation>
        <location evidence="1">Membrane</location>
        <topology evidence="1">Multi-pass membrane protein</topology>
    </subcellularLocation>
</comment>
<reference evidence="7" key="1">
    <citation type="submission" date="2021-11" db="EMBL/GenBank/DDBJ databases">
        <title>Vibrio ZSDE26 sp. nov. and Vibrio ZSDZ34 sp. nov., isolated from coastal seawater in Qingdao.</title>
        <authorList>
            <person name="Zhang P."/>
        </authorList>
    </citation>
    <scope>NUCLEOTIDE SEQUENCE</scope>
    <source>
        <strain evidence="7">ZSDE26</strain>
    </source>
</reference>
<dbReference type="InterPro" id="IPR007016">
    <property type="entry name" value="O-antigen_ligase-rel_domated"/>
</dbReference>
<dbReference type="RefSeq" id="WP_248008362.1">
    <property type="nucleotide sequence ID" value="NZ_JAJHVV010000004.1"/>
</dbReference>
<feature type="transmembrane region" description="Helical" evidence="5">
    <location>
        <begin position="90"/>
        <end position="106"/>
    </location>
</feature>
<feature type="transmembrane region" description="Helical" evidence="5">
    <location>
        <begin position="197"/>
        <end position="215"/>
    </location>
</feature>
<keyword evidence="7" id="KW-0436">Ligase</keyword>
<dbReference type="Proteomes" id="UP001139559">
    <property type="component" value="Unassembled WGS sequence"/>
</dbReference>
<feature type="transmembrane region" description="Helical" evidence="5">
    <location>
        <begin position="222"/>
        <end position="242"/>
    </location>
</feature>
<feature type="transmembrane region" description="Helical" evidence="5">
    <location>
        <begin position="351"/>
        <end position="371"/>
    </location>
</feature>
<name>A0A9X1XLW2_9VIBR</name>
<feature type="transmembrane region" description="Helical" evidence="5">
    <location>
        <begin position="37"/>
        <end position="54"/>
    </location>
</feature>
<evidence type="ECO:0000256" key="3">
    <source>
        <dbReference type="ARBA" id="ARBA00022989"/>
    </source>
</evidence>
<keyword evidence="3 5" id="KW-1133">Transmembrane helix</keyword>
<evidence type="ECO:0000313" key="8">
    <source>
        <dbReference type="Proteomes" id="UP001139559"/>
    </source>
</evidence>
<dbReference type="AlphaFoldDB" id="A0A9X1XLW2"/>
<gene>
    <name evidence="7" type="ORF">KP803_08290</name>
</gene>
<evidence type="ECO:0000259" key="6">
    <source>
        <dbReference type="Pfam" id="PF04932"/>
    </source>
</evidence>
<feature type="transmembrane region" description="Helical" evidence="5">
    <location>
        <begin position="377"/>
        <end position="396"/>
    </location>
</feature>
<dbReference type="InterPro" id="IPR051533">
    <property type="entry name" value="WaaL-like"/>
</dbReference>
<feature type="domain" description="O-antigen ligase-related" evidence="6">
    <location>
        <begin position="179"/>
        <end position="334"/>
    </location>
</feature>
<evidence type="ECO:0000256" key="4">
    <source>
        <dbReference type="ARBA" id="ARBA00023136"/>
    </source>
</evidence>
<dbReference type="GO" id="GO:0016020">
    <property type="term" value="C:membrane"/>
    <property type="evidence" value="ECO:0007669"/>
    <property type="project" value="UniProtKB-SubCell"/>
</dbReference>
<comment type="caution">
    <text evidence="7">The sequence shown here is derived from an EMBL/GenBank/DDBJ whole genome shotgun (WGS) entry which is preliminary data.</text>
</comment>
<feature type="transmembrane region" description="Helical" evidence="5">
    <location>
        <begin position="174"/>
        <end position="191"/>
    </location>
</feature>
<keyword evidence="8" id="KW-1185">Reference proteome</keyword>
<dbReference type="PANTHER" id="PTHR37422:SF17">
    <property type="entry name" value="O-ANTIGEN LIGASE"/>
    <property type="match status" value="1"/>
</dbReference>
<dbReference type="Pfam" id="PF04932">
    <property type="entry name" value="Wzy_C"/>
    <property type="match status" value="1"/>
</dbReference>
<accession>A0A9X1XLW2</accession>
<protein>
    <submittedName>
        <fullName evidence="7">O-antigen ligase family protein</fullName>
    </submittedName>
</protein>
<feature type="transmembrane region" description="Helical" evidence="5">
    <location>
        <begin position="147"/>
        <end position="167"/>
    </location>
</feature>
<dbReference type="EMBL" id="JAJHVV010000004">
    <property type="protein sequence ID" value="MCK6263275.1"/>
    <property type="molecule type" value="Genomic_DNA"/>
</dbReference>
<evidence type="ECO:0000256" key="1">
    <source>
        <dbReference type="ARBA" id="ARBA00004141"/>
    </source>
</evidence>
<feature type="transmembrane region" description="Helical" evidence="5">
    <location>
        <begin position="7"/>
        <end position="25"/>
    </location>
</feature>
<evidence type="ECO:0000256" key="5">
    <source>
        <dbReference type="SAM" id="Phobius"/>
    </source>
</evidence>
<keyword evidence="2 5" id="KW-0812">Transmembrane</keyword>
<feature type="transmembrane region" description="Helical" evidence="5">
    <location>
        <begin position="66"/>
        <end position="84"/>
    </location>
</feature>
<sequence>MTKDKNTLMYWLSVFFYGLPLLWSFTGMYWHPSGDKVLVGIVLLTLLFSLSFNTKDVVFNIKNNKWLAVVFLYLSFSILSYLTYGFGSRELRAAAIAAVFFIAVPTKYYTESAFVFLLVLGSINAIVLSVYFQIIEPTDRRYWPVNAIPFSNFTSLIVISSFVILSFSKERVRTILMSLAFILSLSATLMTQTRGSIIALIIVLPMLVISIVLLKKVYNPKFIMFSIISFFMASIVSLPFIIERYDNTVSEIEKIEDGNFDTSIGLRFSVYKLSLSFIEEAPLLGHGSNTQIKLDKMLESEIINDKVHRIASWNFHNGYLEKLVSSGIVGLILMLGLLILPVVLSIRKVGFSFVTILIFGLSLMFSLINITDTPFTNGHSFFSYLLFVGALLSYIYREGSMIENTKVRK</sequence>
<keyword evidence="4 5" id="KW-0472">Membrane</keyword>